<evidence type="ECO:0000313" key="2">
    <source>
        <dbReference type="Proteomes" id="UP000535509"/>
    </source>
</evidence>
<dbReference type="GeneID" id="61065243"/>
<organism evidence="1 2">
    <name type="scientific">Campylobacter fetus</name>
    <dbReference type="NCBI Taxonomy" id="196"/>
    <lineage>
        <taxon>Bacteria</taxon>
        <taxon>Pseudomonadati</taxon>
        <taxon>Campylobacterota</taxon>
        <taxon>Epsilonproteobacteria</taxon>
        <taxon>Campylobacterales</taxon>
        <taxon>Campylobacteraceae</taxon>
        <taxon>Campylobacter</taxon>
    </lineage>
</organism>
<name>A0A5L4LE40_CAMFE</name>
<evidence type="ECO:0000313" key="1">
    <source>
        <dbReference type="EMBL" id="EAI8859164.1"/>
    </source>
</evidence>
<gene>
    <name evidence="1" type="ORF">CX802_04820</name>
</gene>
<reference evidence="1 2" key="1">
    <citation type="submission" date="2018-06" db="EMBL/GenBank/DDBJ databases">
        <authorList>
            <consortium name="PulseNet: The National Subtyping Network for Foodborne Disease Surveillance"/>
            <person name="Tarr C.L."/>
            <person name="Trees E."/>
            <person name="Katz L.S."/>
            <person name="Carleton-Romer H.A."/>
            <person name="Stroika S."/>
            <person name="Kucerova Z."/>
            <person name="Roache K.F."/>
            <person name="Sabol A.L."/>
            <person name="Besser J."/>
            <person name="Gerner-Smidt P."/>
        </authorList>
    </citation>
    <scope>NUCLEOTIDE SEQUENCE [LARGE SCALE GENOMIC DNA]</scope>
    <source>
        <strain evidence="1 2">PNUSAC001503</strain>
    </source>
</reference>
<comment type="caution">
    <text evidence="1">The sequence shown here is derived from an EMBL/GenBank/DDBJ whole genome shotgun (WGS) entry which is preliminary data.</text>
</comment>
<dbReference type="AlphaFoldDB" id="A0A5L4LE40"/>
<protein>
    <recommendedName>
        <fullName evidence="3">HEPN domain-containing protein</fullName>
    </recommendedName>
</protein>
<sequence length="136" mass="15808">METSSYFTLSEQLQIAIKTLQKGNIEKYSDVALHLCKKLCRLYINELKDLMGHSSYNLDYSDQKLFHDLHSIDDSSEYIATLEIVAEFANELEKIDENSISENNQILEKYGTEWLKKSIDDMSLISDYIETLRKKA</sequence>
<dbReference type="RefSeq" id="WP_152791365.1">
    <property type="nucleotide sequence ID" value="NZ_AACKKU020000022.1"/>
</dbReference>
<proteinExistence type="predicted"/>
<keyword evidence="2" id="KW-1185">Reference proteome</keyword>
<dbReference type="Proteomes" id="UP000535509">
    <property type="component" value="Unassembled WGS sequence"/>
</dbReference>
<dbReference type="EMBL" id="AABTCC010000011">
    <property type="protein sequence ID" value="EAI8859164.1"/>
    <property type="molecule type" value="Genomic_DNA"/>
</dbReference>
<evidence type="ECO:0008006" key="3">
    <source>
        <dbReference type="Google" id="ProtNLM"/>
    </source>
</evidence>
<accession>A0A5L4LE40</accession>